<dbReference type="InterPro" id="IPR002491">
    <property type="entry name" value="ABC_transptr_periplasmic_BD"/>
</dbReference>
<dbReference type="RefSeq" id="WP_136410568.1">
    <property type="nucleotide sequence ID" value="NZ_CP039393.1"/>
</dbReference>
<dbReference type="Pfam" id="PF01497">
    <property type="entry name" value="Peripla_BP_2"/>
    <property type="match status" value="1"/>
</dbReference>
<protein>
    <submittedName>
        <fullName evidence="3">ABC transporter substrate-binding protein</fullName>
    </submittedName>
</protein>
<keyword evidence="4" id="KW-1185">Reference proteome</keyword>
<dbReference type="EMBL" id="CP039393">
    <property type="protein sequence ID" value="QCD35975.1"/>
    <property type="molecule type" value="Genomic_DNA"/>
</dbReference>
<evidence type="ECO:0000256" key="1">
    <source>
        <dbReference type="SAM" id="SignalP"/>
    </source>
</evidence>
<dbReference type="Gene3D" id="3.40.50.1980">
    <property type="entry name" value="Nitrogenase molybdenum iron protein domain"/>
    <property type="match status" value="2"/>
</dbReference>
<dbReference type="KEGG" id="mgod:E7746_08820"/>
<dbReference type="PROSITE" id="PS51257">
    <property type="entry name" value="PROKAR_LIPOPROTEIN"/>
    <property type="match status" value="1"/>
</dbReference>
<evidence type="ECO:0000313" key="4">
    <source>
        <dbReference type="Proteomes" id="UP000297031"/>
    </source>
</evidence>
<keyword evidence="1" id="KW-0732">Signal</keyword>
<organism evidence="3 4">
    <name type="scientific">Muribaculum gordoncarteri</name>
    <dbReference type="NCBI Taxonomy" id="2530390"/>
    <lineage>
        <taxon>Bacteria</taxon>
        <taxon>Pseudomonadati</taxon>
        <taxon>Bacteroidota</taxon>
        <taxon>Bacteroidia</taxon>
        <taxon>Bacteroidales</taxon>
        <taxon>Muribaculaceae</taxon>
        <taxon>Muribaculum</taxon>
    </lineage>
</organism>
<gene>
    <name evidence="3" type="ORF">E7746_08820</name>
</gene>
<proteinExistence type="predicted"/>
<evidence type="ECO:0000313" key="3">
    <source>
        <dbReference type="EMBL" id="QCD35975.1"/>
    </source>
</evidence>
<dbReference type="AlphaFoldDB" id="A0A4P7VP23"/>
<dbReference type="GO" id="GO:0071281">
    <property type="term" value="P:cellular response to iron ion"/>
    <property type="evidence" value="ECO:0007669"/>
    <property type="project" value="TreeGrafter"/>
</dbReference>
<reference evidence="3 4" key="1">
    <citation type="submission" date="2019-02" db="EMBL/GenBank/DDBJ databases">
        <title>Isolation and identification of novel species under the genus Muribaculum.</title>
        <authorList>
            <person name="Miyake S."/>
            <person name="Ding Y."/>
            <person name="Low A."/>
            <person name="Soh M."/>
            <person name="Seedorf H."/>
        </authorList>
    </citation>
    <scope>NUCLEOTIDE SEQUENCE [LARGE SCALE GENOMIC DNA]</scope>
    <source>
        <strain evidence="3 4">TLL-A4</strain>
    </source>
</reference>
<feature type="domain" description="Fe/B12 periplasmic-binding" evidence="2">
    <location>
        <begin position="93"/>
        <end position="363"/>
    </location>
</feature>
<feature type="signal peptide" evidence="1">
    <location>
        <begin position="1"/>
        <end position="17"/>
    </location>
</feature>
<name>A0A4P7VP23_9BACT</name>
<evidence type="ECO:0000259" key="2">
    <source>
        <dbReference type="PROSITE" id="PS50983"/>
    </source>
</evidence>
<dbReference type="OrthoDB" id="9812528at2"/>
<feature type="chain" id="PRO_5020749281" evidence="1">
    <location>
        <begin position="18"/>
        <end position="378"/>
    </location>
</feature>
<dbReference type="PANTHER" id="PTHR30535:SF34">
    <property type="entry name" value="MOLYBDATE-BINDING PROTEIN MOLA"/>
    <property type="match status" value="1"/>
</dbReference>
<dbReference type="SUPFAM" id="SSF53807">
    <property type="entry name" value="Helical backbone' metal receptor"/>
    <property type="match status" value="1"/>
</dbReference>
<sequence length="378" mass="42176">MTGLLKFLYCFSFLLLAACSGGGKNVIVEALPDVPLRYAENITLKDAGDYTVAVVRNPWDTTKVLHTYILVPSDMEMPSDLPEGTVVRTPLESSLVYSSVHSSLISELGADDAITGVCDAQYIYTPRLAERIDSGIIADCGSGMSPNIERIIELHPQAILLSPYENSGGYGKIEQLGIPLIECADYMETTPLGRAEWMKFYGMLYGRYDEAEKLFNETEHSYNSLKSAVDSIAHRPKVMMDKKYGQAWYVPGVNSIVTHYLNDAGGANPFSVNENRSGSIALSPEQVLAGAQDADIWILRYNQADDMTLASLSADDAIYSQFEPWKRGVVYGCNTNYSHYYEEVPFHPHWLLNDLMRVIHPELSLTNPDWPHYFSIIK</sequence>
<dbReference type="InterPro" id="IPR050902">
    <property type="entry name" value="ABC_Transporter_SBP"/>
</dbReference>
<accession>A0A4P7VP23</accession>
<dbReference type="PROSITE" id="PS50983">
    <property type="entry name" value="FE_B12_PBP"/>
    <property type="match status" value="1"/>
</dbReference>
<dbReference type="Proteomes" id="UP000297031">
    <property type="component" value="Chromosome"/>
</dbReference>
<dbReference type="PANTHER" id="PTHR30535">
    <property type="entry name" value="VITAMIN B12-BINDING PROTEIN"/>
    <property type="match status" value="1"/>
</dbReference>